<dbReference type="AlphaFoldDB" id="A0A0Y0NJY2"/>
<protein>
    <submittedName>
        <fullName evidence="3">MerR family transcriptional regulator</fullName>
    </submittedName>
</protein>
<dbReference type="EMBL" id="CP014145">
    <property type="protein sequence ID" value="AMB60085.1"/>
    <property type="molecule type" value="Genomic_DNA"/>
</dbReference>
<dbReference type="PRINTS" id="PR00040">
    <property type="entry name" value="HTHMERR"/>
</dbReference>
<dbReference type="SUPFAM" id="SSF46955">
    <property type="entry name" value="Putative DNA-binding domain"/>
    <property type="match status" value="1"/>
</dbReference>
<dbReference type="SMART" id="SM00422">
    <property type="entry name" value="HTH_MERR"/>
    <property type="match status" value="1"/>
</dbReference>
<feature type="domain" description="HTH merR-type" evidence="2">
    <location>
        <begin position="1"/>
        <end position="68"/>
    </location>
</feature>
<evidence type="ECO:0000313" key="3">
    <source>
        <dbReference type="EMBL" id="AMB60085.1"/>
    </source>
</evidence>
<dbReference type="RefSeq" id="WP_067231291.1">
    <property type="nucleotide sequence ID" value="NZ_CP014145.1"/>
</dbReference>
<gene>
    <name evidence="3" type="ORF">AWU67_15820</name>
</gene>
<dbReference type="KEGG" id="mvd:AWU67_15820"/>
<organism evidence="3 4">
    <name type="scientific">Microterricola viridarii</name>
    <dbReference type="NCBI Taxonomy" id="412690"/>
    <lineage>
        <taxon>Bacteria</taxon>
        <taxon>Bacillati</taxon>
        <taxon>Actinomycetota</taxon>
        <taxon>Actinomycetes</taxon>
        <taxon>Micrococcales</taxon>
        <taxon>Microbacteriaceae</taxon>
        <taxon>Microterricola</taxon>
    </lineage>
</organism>
<dbReference type="OrthoDB" id="9802039at2"/>
<dbReference type="GO" id="GO:0003677">
    <property type="term" value="F:DNA binding"/>
    <property type="evidence" value="ECO:0007669"/>
    <property type="project" value="UniProtKB-KW"/>
</dbReference>
<proteinExistence type="predicted"/>
<keyword evidence="1" id="KW-0238">DNA-binding</keyword>
<dbReference type="InterPro" id="IPR000551">
    <property type="entry name" value="MerR-type_HTH_dom"/>
</dbReference>
<sequence>MRIGELSSRTAVPARLLRYYEEQGLLSPERGYNGYREYPEAAVERVEQIRGLIDSGIPTRIIRQLLPCLSTGASSIFIEKLDPDVVESLAEQQQQLDRRIGCLTRNRDAIARYLAAAAAPQASAL</sequence>
<dbReference type="CDD" id="cd01282">
    <property type="entry name" value="HTH_MerR-like_sg3"/>
    <property type="match status" value="1"/>
</dbReference>
<dbReference type="PANTHER" id="PTHR30204">
    <property type="entry name" value="REDOX-CYCLING DRUG-SENSING TRANSCRIPTIONAL ACTIVATOR SOXR"/>
    <property type="match status" value="1"/>
</dbReference>
<name>A0A0Y0NJY2_9MICO</name>
<reference evidence="3 4" key="1">
    <citation type="journal article" date="2016" name="J. Biotechnol.">
        <title>First complete genome sequence of a species in the genus Microterricola, an extremophilic cold active enzyme producing bacterial strain ERGS5:02 isolated from Sikkim Himalaya.</title>
        <authorList>
            <person name="Himanshu"/>
            <person name="Swarnkar M.K."/>
            <person name="Singh D."/>
            <person name="Kumar R."/>
        </authorList>
    </citation>
    <scope>NUCLEOTIDE SEQUENCE [LARGE SCALE GENOMIC DNA]</scope>
    <source>
        <strain evidence="3 4">ERGS5:02</strain>
    </source>
</reference>
<dbReference type="Gene3D" id="1.10.1660.10">
    <property type="match status" value="1"/>
</dbReference>
<dbReference type="Proteomes" id="UP000058305">
    <property type="component" value="Chromosome"/>
</dbReference>
<dbReference type="PANTHER" id="PTHR30204:SF93">
    <property type="entry name" value="HTH MERR-TYPE DOMAIN-CONTAINING PROTEIN"/>
    <property type="match status" value="1"/>
</dbReference>
<dbReference type="InterPro" id="IPR009061">
    <property type="entry name" value="DNA-bd_dom_put_sf"/>
</dbReference>
<dbReference type="GO" id="GO:0003700">
    <property type="term" value="F:DNA-binding transcription factor activity"/>
    <property type="evidence" value="ECO:0007669"/>
    <property type="project" value="InterPro"/>
</dbReference>
<dbReference type="Pfam" id="PF13411">
    <property type="entry name" value="MerR_1"/>
    <property type="match status" value="1"/>
</dbReference>
<dbReference type="InterPro" id="IPR047057">
    <property type="entry name" value="MerR_fam"/>
</dbReference>
<evidence type="ECO:0000313" key="4">
    <source>
        <dbReference type="Proteomes" id="UP000058305"/>
    </source>
</evidence>
<dbReference type="PROSITE" id="PS50937">
    <property type="entry name" value="HTH_MERR_2"/>
    <property type="match status" value="1"/>
</dbReference>
<keyword evidence="4" id="KW-1185">Reference proteome</keyword>
<accession>A0A0Y0NJY2</accession>
<reference evidence="4" key="2">
    <citation type="submission" date="2016-01" db="EMBL/GenBank/DDBJ databases">
        <title>First complete genome sequence of a species in the genus Microterricola, an extremophilic cold active enzyme producing strain ERGS5:02 isolated from Sikkim Himalaya.</title>
        <authorList>
            <person name="Kumar R."/>
            <person name="Singh D."/>
            <person name="Swarnkar M.K."/>
        </authorList>
    </citation>
    <scope>NUCLEOTIDE SEQUENCE [LARGE SCALE GENOMIC DNA]</scope>
    <source>
        <strain evidence="4">ERGS5:02</strain>
    </source>
</reference>
<evidence type="ECO:0000259" key="2">
    <source>
        <dbReference type="PROSITE" id="PS50937"/>
    </source>
</evidence>
<evidence type="ECO:0000256" key="1">
    <source>
        <dbReference type="ARBA" id="ARBA00023125"/>
    </source>
</evidence>